<dbReference type="Gene3D" id="3.30.950.30">
    <property type="entry name" value="Schlafen, AAA domain"/>
    <property type="match status" value="1"/>
</dbReference>
<dbReference type="EMBL" id="JBHGPK010000077">
    <property type="protein sequence ID" value="MFC2255104.1"/>
    <property type="molecule type" value="Genomic_DNA"/>
</dbReference>
<feature type="domain" description="Schlafen AlbA-2" evidence="1">
    <location>
        <begin position="4"/>
        <end position="84"/>
    </location>
</feature>
<dbReference type="InterPro" id="IPR007421">
    <property type="entry name" value="Schlafen_AlbA_2_dom"/>
</dbReference>
<organism evidence="2 3">
    <name type="scientific">Labrys neptuniae</name>
    <dbReference type="NCBI Taxonomy" id="376174"/>
    <lineage>
        <taxon>Bacteria</taxon>
        <taxon>Pseudomonadati</taxon>
        <taxon>Pseudomonadota</taxon>
        <taxon>Alphaproteobacteria</taxon>
        <taxon>Hyphomicrobiales</taxon>
        <taxon>Xanthobacteraceae</taxon>
        <taxon>Labrys</taxon>
    </lineage>
</organism>
<evidence type="ECO:0000313" key="3">
    <source>
        <dbReference type="Proteomes" id="UP001595190"/>
    </source>
</evidence>
<evidence type="ECO:0000259" key="1">
    <source>
        <dbReference type="Pfam" id="PF04326"/>
    </source>
</evidence>
<dbReference type="Proteomes" id="UP001595190">
    <property type="component" value="Unassembled WGS sequence"/>
</dbReference>
<name>A0ABV6ZSD3_9HYPH</name>
<dbReference type="RefSeq" id="WP_394315674.1">
    <property type="nucleotide sequence ID" value="NZ_JBHGPK010000077.1"/>
</dbReference>
<protein>
    <submittedName>
        <fullName evidence="2">Helix-turn-helix domain-containing protein</fullName>
    </submittedName>
</protein>
<dbReference type="InterPro" id="IPR038461">
    <property type="entry name" value="Schlafen_AlbA_2_dom_sf"/>
</dbReference>
<sequence>MTQKKKFLFDVSSFANALGGHIVLGMKEKGGIPTRLVGLDLENADREKGRLEEIVRDGIRPQIPGFEIGPVPLSNGQTAFVLRIPRR</sequence>
<comment type="caution">
    <text evidence="2">The sequence shown here is derived from an EMBL/GenBank/DDBJ whole genome shotgun (WGS) entry which is preliminary data.</text>
</comment>
<evidence type="ECO:0000313" key="2">
    <source>
        <dbReference type="EMBL" id="MFC2255104.1"/>
    </source>
</evidence>
<dbReference type="Pfam" id="PF04326">
    <property type="entry name" value="SLFN_AlbA_2"/>
    <property type="match status" value="1"/>
</dbReference>
<gene>
    <name evidence="2" type="ORF">ACETRX_36600</name>
</gene>
<reference evidence="2 3" key="1">
    <citation type="submission" date="2024-09" db="EMBL/GenBank/DDBJ databases">
        <title>Description of Labrys sedimenti sp. nov., isolated from a diclofenac-degrading enrichment culture, and genome-based reclassification of Labrys portucalensis as a later heterotypic synonym of Labrys neptuniae.</title>
        <authorList>
            <person name="Tancsics A."/>
            <person name="Csepanyi A."/>
        </authorList>
    </citation>
    <scope>NUCLEOTIDE SEQUENCE [LARGE SCALE GENOMIC DNA]</scope>
    <source>
        <strain evidence="2 3">LMG 23412</strain>
    </source>
</reference>
<accession>A0ABV6ZSD3</accession>
<proteinExistence type="predicted"/>